<evidence type="ECO:0000256" key="2">
    <source>
        <dbReference type="ARBA" id="ARBA00022679"/>
    </source>
</evidence>
<keyword evidence="6" id="KW-1185">Reference proteome</keyword>
<dbReference type="RefSeq" id="WP_245122410.1">
    <property type="nucleotide sequence ID" value="NZ_CP095061.1"/>
</dbReference>
<dbReference type="PANTHER" id="PTHR20961">
    <property type="entry name" value="GLYCOSYLTRANSFERASE"/>
    <property type="match status" value="1"/>
</dbReference>
<proteinExistence type="predicted"/>
<evidence type="ECO:0000313" key="6">
    <source>
        <dbReference type="Proteomes" id="UP000830401"/>
    </source>
</evidence>
<organism evidence="5 6">
    <name type="scientific">Hymenobacter volaticus</name>
    <dbReference type="NCBI Taxonomy" id="2932254"/>
    <lineage>
        <taxon>Bacteria</taxon>
        <taxon>Pseudomonadati</taxon>
        <taxon>Bacteroidota</taxon>
        <taxon>Cytophagia</taxon>
        <taxon>Cytophagales</taxon>
        <taxon>Hymenobacteraceae</taxon>
        <taxon>Hymenobacter</taxon>
    </lineage>
</organism>
<protein>
    <submittedName>
        <fullName evidence="5">Glycosyltransferase family 61 protein</fullName>
    </submittedName>
</protein>
<evidence type="ECO:0000313" key="5">
    <source>
        <dbReference type="EMBL" id="UOQ67220.1"/>
    </source>
</evidence>
<evidence type="ECO:0000256" key="1">
    <source>
        <dbReference type="ARBA" id="ARBA00022676"/>
    </source>
</evidence>
<dbReference type="Pfam" id="PF04577">
    <property type="entry name" value="Glyco_transf_61"/>
    <property type="match status" value="1"/>
</dbReference>
<sequence length="372" mass="42002">MASASSYQFIKTTLDYLFRKIAELLPDWQQYQIDEVMPAAAPYQPTLPANISALPAALAAAFKQQITYKPHAVYTLDKVNISWDGSVFKNLRVFIPSLVQAKFVRRLQDTFLLRQWLGQHVALPDSEVGIAVVHDEWSVGNYYHWLVDSLPRLLVLREKYPNYLLLIPDFLPPKNTPDYIKISAAILGFEKYFPVNTRQIVKAKHVVLPELTAESLFQNPILIQRVRTELIGALGSGNTEPKKRVYASRATQSVRRVINENEVITLLEGYGFEIVLFENLSFVQQVQLMQQTAVFMGVHGAGMTNLLFLPSNARIVELLNQESGDLCYFRLASCCALSYFCVPCQATDTSALNQSDLLVDINQLKQTIEAVI</sequence>
<dbReference type="InterPro" id="IPR007657">
    <property type="entry name" value="Glycosyltransferase_61"/>
</dbReference>
<reference evidence="5" key="1">
    <citation type="submission" date="2022-04" db="EMBL/GenBank/DDBJ databases">
        <title>Hymenobacter sp. isolated from the air.</title>
        <authorList>
            <person name="Won M."/>
            <person name="Lee C.-M."/>
            <person name="Woen H.-Y."/>
            <person name="Kwon S.-W."/>
        </authorList>
    </citation>
    <scope>NUCLEOTIDE SEQUENCE</scope>
    <source>
        <strain evidence="5">5420S-77</strain>
    </source>
</reference>
<dbReference type="EMBL" id="CP095061">
    <property type="protein sequence ID" value="UOQ67220.1"/>
    <property type="molecule type" value="Genomic_DNA"/>
</dbReference>
<dbReference type="InterPro" id="IPR049625">
    <property type="entry name" value="Glyco_transf_61_cat"/>
</dbReference>
<dbReference type="Proteomes" id="UP000830401">
    <property type="component" value="Chromosome"/>
</dbReference>
<gene>
    <name evidence="5" type="ORF">MUN86_04800</name>
</gene>
<keyword evidence="1" id="KW-0328">Glycosyltransferase</keyword>
<keyword evidence="2" id="KW-0808">Transferase</keyword>
<feature type="domain" description="Glycosyltransferase 61 catalytic" evidence="4">
    <location>
        <begin position="142"/>
        <end position="316"/>
    </location>
</feature>
<accession>A0ABY4G8X2</accession>
<evidence type="ECO:0000256" key="3">
    <source>
        <dbReference type="ARBA" id="ARBA00023180"/>
    </source>
</evidence>
<name>A0ABY4G8X2_9BACT</name>
<evidence type="ECO:0000259" key="4">
    <source>
        <dbReference type="Pfam" id="PF04577"/>
    </source>
</evidence>
<keyword evidence="3" id="KW-0325">Glycoprotein</keyword>